<dbReference type="STRING" id="1314773.A0A3N2Q0W9"/>
<organism evidence="3 4">
    <name type="scientific">Sodiomyces alkalinus (strain CBS 110278 / VKM F-3762 / F11)</name>
    <name type="common">Alkaliphilic filamentous fungus</name>
    <dbReference type="NCBI Taxonomy" id="1314773"/>
    <lineage>
        <taxon>Eukaryota</taxon>
        <taxon>Fungi</taxon>
        <taxon>Dikarya</taxon>
        <taxon>Ascomycota</taxon>
        <taxon>Pezizomycotina</taxon>
        <taxon>Sordariomycetes</taxon>
        <taxon>Hypocreomycetidae</taxon>
        <taxon>Glomerellales</taxon>
        <taxon>Plectosphaerellaceae</taxon>
        <taxon>Sodiomyces</taxon>
    </lineage>
</organism>
<gene>
    <name evidence="3" type="ORF">SODALDRAFT_95999</name>
</gene>
<feature type="transmembrane region" description="Helical" evidence="2">
    <location>
        <begin position="24"/>
        <end position="44"/>
    </location>
</feature>
<sequence>MKSLQQYWPQRVFAFLPTRRPRQALILVTALFLSAVFVCFGLQLREGPNWTSLRPWADDVGTVEAAAPPVLGGHATGSPTPSSLPRLHIIIPSSKTDVRLCKNLLSQTILGYPRPNLVFWDQTFDNPNNHRFLGGGSHLGKINSTLHWLENPSNQQYEDDMVIMIDAYDIWFQLPPETLFARYYEMIASENARVAHRMGRAFDAEGISTKVIFSASKRCGPNDIHSVACYPIPESPLPKDIYGNITDVMNVKPESHAGLRQRHLVSGFIMGPFRDMRAVFARANERMNTCLAGKMKEQKFVRAWCHRGSDQSFFNEMFGEQEYHREVMRRRHHTWLDNFLDQFIPNRAGAPRKPLKIEKNLVDDPLNPSFPHQPMHDPDYNPAKPYEFGIMVDHFSQMSHQTSNALHDSAYVVHSNPLAPQLEHQSHGMQPVCRPIAPMPTDIPSAGVLDLLPEGDRPRWEDMPLYSEICAGVVPVIAHHNWYKKWPIEKLWADNWWTGRARALFEARRNMGDRKLVGGADTDTGLSLSWEDLCPAEWDAELFPSPNGAQEAQAAAGVEATVGEKKESRGLDSV</sequence>
<evidence type="ECO:0000256" key="2">
    <source>
        <dbReference type="SAM" id="Phobius"/>
    </source>
</evidence>
<dbReference type="CDD" id="cd22997">
    <property type="entry name" value="GT_LH"/>
    <property type="match status" value="1"/>
</dbReference>
<feature type="region of interest" description="Disordered" evidence="1">
    <location>
        <begin position="547"/>
        <end position="574"/>
    </location>
</feature>
<protein>
    <submittedName>
        <fullName evidence="3">Uncharacterized protein</fullName>
    </submittedName>
</protein>
<dbReference type="Proteomes" id="UP000272025">
    <property type="component" value="Unassembled WGS sequence"/>
</dbReference>
<dbReference type="GeneID" id="39584298"/>
<dbReference type="AlphaFoldDB" id="A0A3N2Q0W9"/>
<dbReference type="PANTHER" id="PTHR36587:SF2">
    <property type="entry name" value="EXPRESSION SITE-ASSOCIATED GENE 3 (ESAG3)-LIKE PROTEIN"/>
    <property type="match status" value="1"/>
</dbReference>
<feature type="compositionally biased region" description="Basic and acidic residues" evidence="1">
    <location>
        <begin position="562"/>
        <end position="574"/>
    </location>
</feature>
<keyword evidence="2" id="KW-0472">Membrane</keyword>
<evidence type="ECO:0000256" key="1">
    <source>
        <dbReference type="SAM" id="MobiDB-lite"/>
    </source>
</evidence>
<evidence type="ECO:0000313" key="4">
    <source>
        <dbReference type="Proteomes" id="UP000272025"/>
    </source>
</evidence>
<reference evidence="3 4" key="1">
    <citation type="journal article" date="2018" name="Mol. Ecol.">
        <title>The obligate alkalophilic soda-lake fungus Sodiomyces alkalinus has shifted to a protein diet.</title>
        <authorList>
            <person name="Grum-Grzhimaylo A.A."/>
            <person name="Falkoski D.L."/>
            <person name="van den Heuvel J."/>
            <person name="Valero-Jimenez C.A."/>
            <person name="Min B."/>
            <person name="Choi I.G."/>
            <person name="Lipzen A."/>
            <person name="Daum C.G."/>
            <person name="Aanen D.K."/>
            <person name="Tsang A."/>
            <person name="Henrissat B."/>
            <person name="Bilanenko E.N."/>
            <person name="de Vries R.P."/>
            <person name="van Kan J.A.L."/>
            <person name="Grigoriev I.V."/>
            <person name="Debets A.J.M."/>
        </authorList>
    </citation>
    <scope>NUCLEOTIDE SEQUENCE [LARGE SCALE GENOMIC DNA]</scope>
    <source>
        <strain evidence="3 4">F11</strain>
    </source>
</reference>
<evidence type="ECO:0000313" key="3">
    <source>
        <dbReference type="EMBL" id="ROT40414.1"/>
    </source>
</evidence>
<accession>A0A3N2Q0W9</accession>
<keyword evidence="4" id="KW-1185">Reference proteome</keyword>
<keyword evidence="2" id="KW-0812">Transmembrane</keyword>
<dbReference type="RefSeq" id="XP_028468220.1">
    <property type="nucleotide sequence ID" value="XM_028615821.1"/>
</dbReference>
<proteinExistence type="predicted"/>
<dbReference type="OrthoDB" id="422736at2759"/>
<name>A0A3N2Q0W9_SODAK</name>
<dbReference type="EMBL" id="ML119052">
    <property type="protein sequence ID" value="ROT40414.1"/>
    <property type="molecule type" value="Genomic_DNA"/>
</dbReference>
<feature type="compositionally biased region" description="Low complexity" evidence="1">
    <location>
        <begin position="548"/>
        <end position="561"/>
    </location>
</feature>
<dbReference type="PANTHER" id="PTHR36587">
    <property type="entry name" value="EXPRESSION SITE-ASSOCIATED GENE 3 (ESAG3)-LIKE PROTEIN"/>
    <property type="match status" value="1"/>
</dbReference>
<keyword evidence="2" id="KW-1133">Transmembrane helix</keyword>